<dbReference type="EMBL" id="AMWN01000005">
    <property type="protein sequence ID" value="EXJ85957.1"/>
    <property type="molecule type" value="Genomic_DNA"/>
</dbReference>
<proteinExistence type="predicted"/>
<evidence type="ECO:0000313" key="4">
    <source>
        <dbReference type="Proteomes" id="UP000019484"/>
    </source>
</evidence>
<accession>W9XZJ1</accession>
<keyword evidence="4" id="KW-1185">Reference proteome</keyword>
<dbReference type="InterPro" id="IPR013083">
    <property type="entry name" value="Znf_RING/FYVE/PHD"/>
</dbReference>
<dbReference type="GO" id="GO:0008270">
    <property type="term" value="F:zinc ion binding"/>
    <property type="evidence" value="ECO:0007669"/>
    <property type="project" value="UniProtKB-KW"/>
</dbReference>
<dbReference type="AlphaFoldDB" id="W9XZJ1"/>
<organism evidence="3 4">
    <name type="scientific">Capronia coronata CBS 617.96</name>
    <dbReference type="NCBI Taxonomy" id="1182541"/>
    <lineage>
        <taxon>Eukaryota</taxon>
        <taxon>Fungi</taxon>
        <taxon>Dikarya</taxon>
        <taxon>Ascomycota</taxon>
        <taxon>Pezizomycotina</taxon>
        <taxon>Eurotiomycetes</taxon>
        <taxon>Chaetothyriomycetidae</taxon>
        <taxon>Chaetothyriales</taxon>
        <taxon>Herpotrichiellaceae</taxon>
        <taxon>Capronia</taxon>
    </lineage>
</organism>
<dbReference type="Proteomes" id="UP000019484">
    <property type="component" value="Unassembled WGS sequence"/>
</dbReference>
<gene>
    <name evidence="3" type="ORF">A1O1_06326</name>
</gene>
<dbReference type="SMART" id="SM01197">
    <property type="entry name" value="FANCL_C"/>
    <property type="match status" value="1"/>
</dbReference>
<keyword evidence="1" id="KW-0479">Metal-binding</keyword>
<keyword evidence="1" id="KW-0862">Zinc</keyword>
<dbReference type="Gene3D" id="3.30.40.10">
    <property type="entry name" value="Zinc/RING finger domain, C3HC4 (zinc finger)"/>
    <property type="match status" value="1"/>
</dbReference>
<dbReference type="RefSeq" id="XP_007725395.1">
    <property type="nucleotide sequence ID" value="XM_007727205.1"/>
</dbReference>
<dbReference type="HOGENOM" id="CLU_758614_0_0_1"/>
<name>W9XZJ1_9EURO</name>
<dbReference type="InterPro" id="IPR001841">
    <property type="entry name" value="Znf_RING"/>
</dbReference>
<sequence>MSSDPLDQFLPPFPNPTSARLVRRERRNESGAVIFTNYSIEYEYDPIEPSPAPEVVQRDDMCSFIEAVRKFIRRLRCLVGSFLVGRQQDITYQDTWKAKGLAQDCYWQMQELLDQIDIKPMTEWLHHAEHTMTLILARGAVIEHFLVTPERDRAANQHLLCTQYRLEDAVVRTLRAEFRNLLDMEIDDLSTPRLNSIRYKGGFVFAEDHSESDADAEEEENDEHTMTIDNAINVDDKGDAMGIDNSDPDLMEDVVATTLEGQEAEEHVHQSPIREDDIVVCAICKEDFSHPDNRWQVALSQPVPAPLFTHPCCNQAFHATCLINWLQPTAIEEHKNGSCPCCRGVLDDEFMIKMMDHRTKELGTL</sequence>
<evidence type="ECO:0000259" key="2">
    <source>
        <dbReference type="PROSITE" id="PS50089"/>
    </source>
</evidence>
<comment type="caution">
    <text evidence="3">The sequence shown here is derived from an EMBL/GenBank/DDBJ whole genome shotgun (WGS) entry which is preliminary data.</text>
</comment>
<evidence type="ECO:0000313" key="3">
    <source>
        <dbReference type="EMBL" id="EXJ85957.1"/>
    </source>
</evidence>
<evidence type="ECO:0000256" key="1">
    <source>
        <dbReference type="PROSITE-ProRule" id="PRU00175"/>
    </source>
</evidence>
<dbReference type="SUPFAM" id="SSF57850">
    <property type="entry name" value="RING/U-box"/>
    <property type="match status" value="1"/>
</dbReference>
<protein>
    <recommendedName>
        <fullName evidence="2">RING-type domain-containing protein</fullName>
    </recommendedName>
</protein>
<reference evidence="3 4" key="1">
    <citation type="submission" date="2013-03" db="EMBL/GenBank/DDBJ databases">
        <title>The Genome Sequence of Capronia coronata CBS 617.96.</title>
        <authorList>
            <consortium name="The Broad Institute Genomics Platform"/>
            <person name="Cuomo C."/>
            <person name="de Hoog S."/>
            <person name="Gorbushina A."/>
            <person name="Walker B."/>
            <person name="Young S.K."/>
            <person name="Zeng Q."/>
            <person name="Gargeya S."/>
            <person name="Fitzgerald M."/>
            <person name="Haas B."/>
            <person name="Abouelleil A."/>
            <person name="Allen A.W."/>
            <person name="Alvarado L."/>
            <person name="Arachchi H.M."/>
            <person name="Berlin A.M."/>
            <person name="Chapman S.B."/>
            <person name="Gainer-Dewar J."/>
            <person name="Goldberg J."/>
            <person name="Griggs A."/>
            <person name="Gujja S."/>
            <person name="Hansen M."/>
            <person name="Howarth C."/>
            <person name="Imamovic A."/>
            <person name="Ireland A."/>
            <person name="Larimer J."/>
            <person name="McCowan C."/>
            <person name="Murphy C."/>
            <person name="Pearson M."/>
            <person name="Poon T.W."/>
            <person name="Priest M."/>
            <person name="Roberts A."/>
            <person name="Saif S."/>
            <person name="Shea T."/>
            <person name="Sisk P."/>
            <person name="Sykes S."/>
            <person name="Wortman J."/>
            <person name="Nusbaum C."/>
            <person name="Birren B."/>
        </authorList>
    </citation>
    <scope>NUCLEOTIDE SEQUENCE [LARGE SCALE GENOMIC DNA]</scope>
    <source>
        <strain evidence="3 4">CBS 617.96</strain>
    </source>
</reference>
<dbReference type="GeneID" id="19161194"/>
<dbReference type="PROSITE" id="PS50089">
    <property type="entry name" value="ZF_RING_2"/>
    <property type="match status" value="1"/>
</dbReference>
<keyword evidence="1" id="KW-0863">Zinc-finger</keyword>
<feature type="domain" description="RING-type" evidence="2">
    <location>
        <begin position="281"/>
        <end position="343"/>
    </location>
</feature>